<dbReference type="FunFam" id="2.40.70.10:FF:000002">
    <property type="entry name" value="Vacuolar aspartic proteinase"/>
    <property type="match status" value="1"/>
</dbReference>
<comment type="similarity">
    <text evidence="1 9">Belongs to the peptidase A1 family.</text>
</comment>
<keyword evidence="6" id="KW-0325">Glycoprotein</keyword>
<evidence type="ECO:0000313" key="11">
    <source>
        <dbReference type="EMBL" id="CAG9840534.1"/>
    </source>
</evidence>
<evidence type="ECO:0000256" key="4">
    <source>
        <dbReference type="ARBA" id="ARBA00022801"/>
    </source>
</evidence>
<reference evidence="11" key="1">
    <citation type="submission" date="2022-01" db="EMBL/GenBank/DDBJ databases">
        <authorList>
            <person name="King R."/>
        </authorList>
    </citation>
    <scope>NUCLEOTIDE SEQUENCE</scope>
</reference>
<sequence length="388" mass="42632">MKLKQIKMYAKLLVVLVIAALASSEIIRIPLKKQTNHGQRRLRNIARNGLRSRFGGQGVVPLVNEYDLDYYGEIGVGTPPQKFNVIFDTGSTDLWVPSAKCTIYSGQQNGCQNHKQYDSSKSSTYEANGKSFYIQYGSGELSGFLSEDSVEIAGLAIKNQIFAEATDETSQSFVTSTFDGILGLAYPQLSKEKNPPVFQNLISQGVVDKPVFSFYLSLSANNDKGELLLGGSDSKYYKGDFAYSPVSRKLYWQVTAQGISVDNHNLCQNGCEAVIDTGTSLIYGPTEDVEVINKAIGAQFDYSEGVYTINCNTDLSNLPDVVFAFGGKKFAIPAEAYIVKDSGICVSSFLPQEFFLSGFDWLVGDSFLKTVYTEFDFGQNRIGFAELA</sequence>
<gene>
    <name evidence="11" type="ORF">DIABBA_LOCUS13169</name>
</gene>
<evidence type="ECO:0000256" key="7">
    <source>
        <dbReference type="PIRSR" id="PIRSR601461-1"/>
    </source>
</evidence>
<keyword evidence="12" id="KW-1185">Reference proteome</keyword>
<keyword evidence="4 9" id="KW-0378">Hydrolase</keyword>
<evidence type="ECO:0000256" key="8">
    <source>
        <dbReference type="PIRSR" id="PIRSR601461-2"/>
    </source>
</evidence>
<keyword evidence="3 9" id="KW-0064">Aspartyl protease</keyword>
<keyword evidence="2 9" id="KW-0645">Protease</keyword>
<evidence type="ECO:0000256" key="1">
    <source>
        <dbReference type="ARBA" id="ARBA00007447"/>
    </source>
</evidence>
<dbReference type="Pfam" id="PF00026">
    <property type="entry name" value="Asp"/>
    <property type="match status" value="1"/>
</dbReference>
<dbReference type="GO" id="GO:0004190">
    <property type="term" value="F:aspartic-type endopeptidase activity"/>
    <property type="evidence" value="ECO:0007669"/>
    <property type="project" value="UniProtKB-KW"/>
</dbReference>
<dbReference type="InterPro" id="IPR033121">
    <property type="entry name" value="PEPTIDASE_A1"/>
</dbReference>
<dbReference type="InterPro" id="IPR001461">
    <property type="entry name" value="Aspartic_peptidase_A1"/>
</dbReference>
<dbReference type="SUPFAM" id="SSF50630">
    <property type="entry name" value="Acid proteases"/>
    <property type="match status" value="1"/>
</dbReference>
<evidence type="ECO:0000256" key="6">
    <source>
        <dbReference type="ARBA" id="ARBA00023180"/>
    </source>
</evidence>
<dbReference type="Proteomes" id="UP001153709">
    <property type="component" value="Chromosome 9"/>
</dbReference>
<dbReference type="PANTHER" id="PTHR47966">
    <property type="entry name" value="BETA-SITE APP-CLEAVING ENZYME, ISOFORM A-RELATED"/>
    <property type="match status" value="1"/>
</dbReference>
<dbReference type="AlphaFoldDB" id="A0A9N9XHV5"/>
<evidence type="ECO:0000256" key="2">
    <source>
        <dbReference type="ARBA" id="ARBA00022670"/>
    </source>
</evidence>
<organism evidence="11 12">
    <name type="scientific">Diabrotica balteata</name>
    <name type="common">Banded cucumber beetle</name>
    <dbReference type="NCBI Taxonomy" id="107213"/>
    <lineage>
        <taxon>Eukaryota</taxon>
        <taxon>Metazoa</taxon>
        <taxon>Ecdysozoa</taxon>
        <taxon>Arthropoda</taxon>
        <taxon>Hexapoda</taxon>
        <taxon>Insecta</taxon>
        <taxon>Pterygota</taxon>
        <taxon>Neoptera</taxon>
        <taxon>Endopterygota</taxon>
        <taxon>Coleoptera</taxon>
        <taxon>Polyphaga</taxon>
        <taxon>Cucujiformia</taxon>
        <taxon>Chrysomeloidea</taxon>
        <taxon>Chrysomelidae</taxon>
        <taxon>Galerucinae</taxon>
        <taxon>Diabroticina</taxon>
        <taxon>Diabroticites</taxon>
        <taxon>Diabrotica</taxon>
    </lineage>
</organism>
<dbReference type="Gene3D" id="2.40.70.10">
    <property type="entry name" value="Acid Proteases"/>
    <property type="match status" value="2"/>
</dbReference>
<dbReference type="PANTHER" id="PTHR47966:SF51">
    <property type="entry name" value="BETA-SITE APP-CLEAVING ENZYME, ISOFORM A-RELATED"/>
    <property type="match status" value="1"/>
</dbReference>
<evidence type="ECO:0000256" key="5">
    <source>
        <dbReference type="ARBA" id="ARBA00023157"/>
    </source>
</evidence>
<evidence type="ECO:0000256" key="3">
    <source>
        <dbReference type="ARBA" id="ARBA00022750"/>
    </source>
</evidence>
<dbReference type="GO" id="GO:0006508">
    <property type="term" value="P:proteolysis"/>
    <property type="evidence" value="ECO:0007669"/>
    <property type="project" value="UniProtKB-KW"/>
</dbReference>
<feature type="active site" evidence="7">
    <location>
        <position position="88"/>
    </location>
</feature>
<dbReference type="EMBL" id="OU898284">
    <property type="protein sequence ID" value="CAG9840534.1"/>
    <property type="molecule type" value="Genomic_DNA"/>
</dbReference>
<name>A0A9N9XHV5_DIABA</name>
<dbReference type="PROSITE" id="PS51767">
    <property type="entry name" value="PEPTIDASE_A1"/>
    <property type="match status" value="1"/>
</dbReference>
<dbReference type="InterPro" id="IPR001969">
    <property type="entry name" value="Aspartic_peptidase_AS"/>
</dbReference>
<protein>
    <recommendedName>
        <fullName evidence="10">Peptidase A1 domain-containing protein</fullName>
    </recommendedName>
</protein>
<keyword evidence="5 8" id="KW-1015">Disulfide bond</keyword>
<evidence type="ECO:0000256" key="9">
    <source>
        <dbReference type="RuleBase" id="RU000454"/>
    </source>
</evidence>
<dbReference type="PROSITE" id="PS00141">
    <property type="entry name" value="ASP_PROTEASE"/>
    <property type="match status" value="2"/>
</dbReference>
<feature type="active site" evidence="7">
    <location>
        <position position="276"/>
    </location>
</feature>
<dbReference type="PRINTS" id="PR00792">
    <property type="entry name" value="PEPSIN"/>
</dbReference>
<evidence type="ECO:0000259" key="10">
    <source>
        <dbReference type="PROSITE" id="PS51767"/>
    </source>
</evidence>
<dbReference type="InterPro" id="IPR021109">
    <property type="entry name" value="Peptidase_aspartic_dom_sf"/>
</dbReference>
<accession>A0A9N9XHV5</accession>
<proteinExistence type="inferred from homology"/>
<evidence type="ECO:0000313" key="12">
    <source>
        <dbReference type="Proteomes" id="UP001153709"/>
    </source>
</evidence>
<feature type="disulfide bond" evidence="8">
    <location>
        <begin position="101"/>
        <end position="111"/>
    </location>
</feature>
<dbReference type="OrthoDB" id="7532486at2759"/>
<feature type="domain" description="Peptidase A1" evidence="10">
    <location>
        <begin position="70"/>
        <end position="385"/>
    </location>
</feature>
<dbReference type="FunFam" id="2.40.70.10:FF:000149">
    <property type="entry name" value="Uncharacterized protein"/>
    <property type="match status" value="1"/>
</dbReference>